<feature type="region of interest" description="Disordered" evidence="1">
    <location>
        <begin position="80"/>
        <end position="126"/>
    </location>
</feature>
<dbReference type="Proteomes" id="UP001143474">
    <property type="component" value="Unassembled WGS sequence"/>
</dbReference>
<organism evidence="2 3">
    <name type="scientific">Streptosporangium carneum</name>
    <dbReference type="NCBI Taxonomy" id="47481"/>
    <lineage>
        <taxon>Bacteria</taxon>
        <taxon>Bacillati</taxon>
        <taxon>Actinomycetota</taxon>
        <taxon>Actinomycetes</taxon>
        <taxon>Streptosporangiales</taxon>
        <taxon>Streptosporangiaceae</taxon>
        <taxon>Streptosporangium</taxon>
    </lineage>
</organism>
<dbReference type="EMBL" id="BSEV01000011">
    <property type="protein sequence ID" value="GLK11409.1"/>
    <property type="molecule type" value="Genomic_DNA"/>
</dbReference>
<reference evidence="2" key="1">
    <citation type="journal article" date="2014" name="Int. J. Syst. Evol. Microbiol.">
        <title>Complete genome sequence of Corynebacterium casei LMG S-19264T (=DSM 44701T), isolated from a smear-ripened cheese.</title>
        <authorList>
            <consortium name="US DOE Joint Genome Institute (JGI-PGF)"/>
            <person name="Walter F."/>
            <person name="Albersmeier A."/>
            <person name="Kalinowski J."/>
            <person name="Ruckert C."/>
        </authorList>
    </citation>
    <scope>NUCLEOTIDE SEQUENCE</scope>
    <source>
        <strain evidence="2">VKM Ac-2007</strain>
    </source>
</reference>
<name>A0A9W6MEB9_9ACTN</name>
<evidence type="ECO:0000313" key="3">
    <source>
        <dbReference type="Proteomes" id="UP001143474"/>
    </source>
</evidence>
<evidence type="ECO:0000256" key="1">
    <source>
        <dbReference type="SAM" id="MobiDB-lite"/>
    </source>
</evidence>
<accession>A0A9W6MEB9</accession>
<feature type="region of interest" description="Disordered" evidence="1">
    <location>
        <begin position="1"/>
        <end position="65"/>
    </location>
</feature>
<dbReference type="AlphaFoldDB" id="A0A9W6MEB9"/>
<gene>
    <name evidence="2" type="ORF">GCM10017600_48160</name>
</gene>
<evidence type="ECO:0000313" key="2">
    <source>
        <dbReference type="EMBL" id="GLK11409.1"/>
    </source>
</evidence>
<comment type="caution">
    <text evidence="2">The sequence shown here is derived from an EMBL/GenBank/DDBJ whole genome shotgun (WGS) entry which is preliminary data.</text>
</comment>
<protein>
    <submittedName>
        <fullName evidence="2">Uncharacterized protein</fullName>
    </submittedName>
</protein>
<sequence length="126" mass="13071">MRRERGPSQGTLFHGAGIRAIDGTSADRTYEDAAGPPVPVKTYENATDPPVPVKAYEDATDPPVPVKAYENAAGLPVLANQRTGRPAGRAWSGRPDAVPPGQDRAAPRAVGSGAGWRTAMSARAPG</sequence>
<reference evidence="2" key="2">
    <citation type="submission" date="2023-01" db="EMBL/GenBank/DDBJ databases">
        <authorList>
            <person name="Sun Q."/>
            <person name="Evtushenko L."/>
        </authorList>
    </citation>
    <scope>NUCLEOTIDE SEQUENCE</scope>
    <source>
        <strain evidence="2">VKM Ac-2007</strain>
    </source>
</reference>
<proteinExistence type="predicted"/>
<keyword evidence="3" id="KW-1185">Reference proteome</keyword>